<dbReference type="SMART" id="SM00363">
    <property type="entry name" value="S4"/>
    <property type="match status" value="1"/>
</dbReference>
<dbReference type="PROSITE" id="PS50889">
    <property type="entry name" value="S4"/>
    <property type="match status" value="1"/>
</dbReference>
<dbReference type="CDD" id="cd02869">
    <property type="entry name" value="PseudoU_synth_RluA_like"/>
    <property type="match status" value="1"/>
</dbReference>
<evidence type="ECO:0000256" key="6">
    <source>
        <dbReference type="RuleBase" id="RU362028"/>
    </source>
</evidence>
<feature type="domain" description="RNA-binding S4" evidence="7">
    <location>
        <begin position="12"/>
        <end position="79"/>
    </location>
</feature>
<dbReference type="InterPro" id="IPR036986">
    <property type="entry name" value="S4_RNA-bd_sf"/>
</dbReference>
<comment type="function">
    <text evidence="6">Responsible for synthesis of pseudouridine from uracil.</text>
</comment>
<dbReference type="EC" id="5.4.99.-" evidence="6"/>
<dbReference type="InterPro" id="IPR020103">
    <property type="entry name" value="PsdUridine_synth_cat_dom_sf"/>
</dbReference>
<dbReference type="InterPro" id="IPR006145">
    <property type="entry name" value="PsdUridine_synth_RsuA/RluA"/>
</dbReference>
<dbReference type="InterPro" id="IPR006224">
    <property type="entry name" value="PsdUridine_synth_RluA-like_CS"/>
</dbReference>
<reference evidence="8" key="1">
    <citation type="submission" date="2019-07" db="EMBL/GenBank/DDBJ databases">
        <title>Helicobacter labacensis sp. nov., Helicobacter mehlei sp. nov. and Helicobacter vulpis sp. nov., isolated from gastric mucosa of red fox (Vulpis vulpis).</title>
        <authorList>
            <person name="Kusar D."/>
            <person name="Gruntar I."/>
            <person name="Pate M."/>
            <person name="Zajc U."/>
            <person name="Ocepek M."/>
        </authorList>
    </citation>
    <scope>NUCLEOTIDE SEQUENCE [LARGE SCALE GENOMIC DNA]</scope>
    <source>
        <strain evidence="8">L8b</strain>
    </source>
</reference>
<keyword evidence="9" id="KW-1185">Reference proteome</keyword>
<comment type="similarity">
    <text evidence="2 6">Belongs to the pseudouridine synthase RluA family.</text>
</comment>
<dbReference type="NCBIfam" id="TIGR00005">
    <property type="entry name" value="rluA_subfam"/>
    <property type="match status" value="1"/>
</dbReference>
<dbReference type="SUPFAM" id="SSF55174">
    <property type="entry name" value="Alpha-L RNA-binding motif"/>
    <property type="match status" value="1"/>
</dbReference>
<sequence length="325" mass="36003">MPKQTWIVDQKDRLDTFLSTKLQVAKNQVLQLIKAGCVRLNGGACSKGGVGVKLGDVLEIWSIQPQESQPLSLPPLDLEIIYEDEDILVINKPPHLVVHHASSVKEATLVDYLQARGYALSTLSGALRYGIVHRLDKDTSGVLVVAKNNASHAHLATQLKSKQMGRYYLAILSEPLNNPVSVACHLGRHPNNRLKMTNLDALRTPIRGGKMSKTHFVPLITGTNQTQLICAKLETGRTHQIRAHLESLNRHIVGDPLYGQKDSYAGRILLHAYLLYATHPKDGRKLLFKANMLKDMLQYLENHFEGMSWDGLESSIGDLFGSIAG</sequence>
<evidence type="ECO:0000313" key="8">
    <source>
        <dbReference type="EMBL" id="TSA85587.1"/>
    </source>
</evidence>
<dbReference type="Proteomes" id="UP000319322">
    <property type="component" value="Unassembled WGS sequence"/>
</dbReference>
<evidence type="ECO:0000256" key="3">
    <source>
        <dbReference type="ARBA" id="ARBA00023235"/>
    </source>
</evidence>
<keyword evidence="3 6" id="KW-0413">Isomerase</keyword>
<dbReference type="AlphaFoldDB" id="A0A553UZE4"/>
<name>A0A553UZE4_9HELI</name>
<dbReference type="InterPro" id="IPR050188">
    <property type="entry name" value="RluA_PseudoU_synthase"/>
</dbReference>
<dbReference type="GO" id="GO:0003723">
    <property type="term" value="F:RNA binding"/>
    <property type="evidence" value="ECO:0007669"/>
    <property type="project" value="UniProtKB-KW"/>
</dbReference>
<dbReference type="InterPro" id="IPR002942">
    <property type="entry name" value="S4_RNA-bd"/>
</dbReference>
<dbReference type="InterPro" id="IPR006225">
    <property type="entry name" value="PsdUridine_synth_RluC/D"/>
</dbReference>
<evidence type="ECO:0000259" key="7">
    <source>
        <dbReference type="SMART" id="SM00363"/>
    </source>
</evidence>
<evidence type="ECO:0000256" key="2">
    <source>
        <dbReference type="ARBA" id="ARBA00010876"/>
    </source>
</evidence>
<reference evidence="8" key="2">
    <citation type="submission" date="2019-07" db="EMBL/GenBank/DDBJ databases">
        <authorList>
            <person name="Papic B."/>
        </authorList>
    </citation>
    <scope>NUCLEOTIDE SEQUENCE [LARGE SCALE GENOMIC DNA]</scope>
    <source>
        <strain evidence="8">L8b</strain>
    </source>
</reference>
<dbReference type="Pfam" id="PF01479">
    <property type="entry name" value="S4"/>
    <property type="match status" value="1"/>
</dbReference>
<protein>
    <recommendedName>
        <fullName evidence="6">Pseudouridine synthase</fullName>
        <ecNumber evidence="6">5.4.99.-</ecNumber>
    </recommendedName>
</protein>
<evidence type="ECO:0000256" key="5">
    <source>
        <dbReference type="PROSITE-ProRule" id="PRU00182"/>
    </source>
</evidence>
<dbReference type="Pfam" id="PF00849">
    <property type="entry name" value="PseudoU_synth_2"/>
    <property type="match status" value="1"/>
</dbReference>
<dbReference type="EMBL" id="VKGC01000006">
    <property type="protein sequence ID" value="TSA85587.1"/>
    <property type="molecule type" value="Genomic_DNA"/>
</dbReference>
<evidence type="ECO:0000256" key="4">
    <source>
        <dbReference type="PIRSR" id="PIRSR606225-1"/>
    </source>
</evidence>
<dbReference type="Gene3D" id="3.10.290.10">
    <property type="entry name" value="RNA-binding S4 domain"/>
    <property type="match status" value="1"/>
</dbReference>
<dbReference type="PANTHER" id="PTHR21600:SF44">
    <property type="entry name" value="RIBOSOMAL LARGE SUBUNIT PSEUDOURIDINE SYNTHASE D"/>
    <property type="match status" value="1"/>
</dbReference>
<feature type="active site" evidence="4">
    <location>
        <position position="136"/>
    </location>
</feature>
<dbReference type="RefSeq" id="WP_120947634.1">
    <property type="nucleotide sequence ID" value="NZ_QXQS01000002.1"/>
</dbReference>
<dbReference type="PROSITE" id="PS01129">
    <property type="entry name" value="PSI_RLU"/>
    <property type="match status" value="1"/>
</dbReference>
<dbReference type="PANTHER" id="PTHR21600">
    <property type="entry name" value="MITOCHONDRIAL RNA PSEUDOURIDINE SYNTHASE"/>
    <property type="match status" value="1"/>
</dbReference>
<dbReference type="SUPFAM" id="SSF55120">
    <property type="entry name" value="Pseudouridine synthase"/>
    <property type="match status" value="1"/>
</dbReference>
<keyword evidence="5" id="KW-0694">RNA-binding</keyword>
<dbReference type="GO" id="GO:0000455">
    <property type="term" value="P:enzyme-directed rRNA pseudouridine synthesis"/>
    <property type="evidence" value="ECO:0007669"/>
    <property type="project" value="TreeGrafter"/>
</dbReference>
<evidence type="ECO:0000313" key="9">
    <source>
        <dbReference type="Proteomes" id="UP000319322"/>
    </source>
</evidence>
<gene>
    <name evidence="8" type="ORF">FNE76_03725</name>
</gene>
<dbReference type="GO" id="GO:0120159">
    <property type="term" value="F:rRNA pseudouridine synthase activity"/>
    <property type="evidence" value="ECO:0007669"/>
    <property type="project" value="UniProtKB-ARBA"/>
</dbReference>
<dbReference type="Gene3D" id="3.30.2350.10">
    <property type="entry name" value="Pseudouridine synthase"/>
    <property type="match status" value="1"/>
</dbReference>
<evidence type="ECO:0000256" key="1">
    <source>
        <dbReference type="ARBA" id="ARBA00000073"/>
    </source>
</evidence>
<comment type="caution">
    <text evidence="8">The sequence shown here is derived from an EMBL/GenBank/DDBJ whole genome shotgun (WGS) entry which is preliminary data.</text>
</comment>
<comment type="catalytic activity">
    <reaction evidence="1 6">
        <text>a uridine in RNA = a pseudouridine in RNA</text>
        <dbReference type="Rhea" id="RHEA:48348"/>
        <dbReference type="Rhea" id="RHEA-COMP:12068"/>
        <dbReference type="Rhea" id="RHEA-COMP:12069"/>
        <dbReference type="ChEBI" id="CHEBI:65314"/>
        <dbReference type="ChEBI" id="CHEBI:65315"/>
    </reaction>
</comment>
<organism evidence="8 9">
    <name type="scientific">Helicobacter mehlei</name>
    <dbReference type="NCBI Taxonomy" id="2316080"/>
    <lineage>
        <taxon>Bacteria</taxon>
        <taxon>Pseudomonadati</taxon>
        <taxon>Campylobacterota</taxon>
        <taxon>Epsilonproteobacteria</taxon>
        <taxon>Campylobacterales</taxon>
        <taxon>Helicobacteraceae</taxon>
        <taxon>Helicobacter</taxon>
    </lineage>
</organism>
<accession>A0A553UZE4</accession>
<proteinExistence type="inferred from homology"/>
<dbReference type="CDD" id="cd00165">
    <property type="entry name" value="S4"/>
    <property type="match status" value="1"/>
</dbReference>